<protein>
    <recommendedName>
        <fullName evidence="1">DUF4123 domain-containing protein</fullName>
    </recommendedName>
</protein>
<dbReference type="Proteomes" id="UP000461670">
    <property type="component" value="Unassembled WGS sequence"/>
</dbReference>
<proteinExistence type="predicted"/>
<evidence type="ECO:0000259" key="1">
    <source>
        <dbReference type="Pfam" id="PF13503"/>
    </source>
</evidence>
<dbReference type="EMBL" id="WNDQ01000064">
    <property type="protein sequence ID" value="KAF1019116.1"/>
    <property type="molecule type" value="Genomic_DNA"/>
</dbReference>
<dbReference type="InterPro" id="IPR025391">
    <property type="entry name" value="DUF4123"/>
</dbReference>
<evidence type="ECO:0000313" key="3">
    <source>
        <dbReference type="Proteomes" id="UP000461670"/>
    </source>
</evidence>
<dbReference type="AlphaFoldDB" id="A0A7V8JP05"/>
<gene>
    <name evidence="2" type="ORF">GAK30_03315</name>
</gene>
<organism evidence="2 3">
    <name type="scientific">Paracidovorax wautersii</name>
    <dbReference type="NCBI Taxonomy" id="1177982"/>
    <lineage>
        <taxon>Bacteria</taxon>
        <taxon>Pseudomonadati</taxon>
        <taxon>Pseudomonadota</taxon>
        <taxon>Betaproteobacteria</taxon>
        <taxon>Burkholderiales</taxon>
        <taxon>Comamonadaceae</taxon>
        <taxon>Paracidovorax</taxon>
    </lineage>
</organism>
<dbReference type="Pfam" id="PF13503">
    <property type="entry name" value="DUF4123"/>
    <property type="match status" value="1"/>
</dbReference>
<reference evidence="3" key="1">
    <citation type="journal article" date="2020" name="MBio">
        <title>Horizontal gene transfer to a defensive symbiont with a reduced genome amongst a multipartite beetle microbiome.</title>
        <authorList>
            <person name="Waterworth S.C."/>
            <person name="Florez L.V."/>
            <person name="Rees E.R."/>
            <person name="Hertweck C."/>
            <person name="Kaltenpoth M."/>
            <person name="Kwan J.C."/>
        </authorList>
    </citation>
    <scope>NUCLEOTIDE SEQUENCE [LARGE SCALE GENOMIC DNA]</scope>
</reference>
<evidence type="ECO:0000313" key="2">
    <source>
        <dbReference type="EMBL" id="KAF1019116.1"/>
    </source>
</evidence>
<comment type="caution">
    <text evidence="2">The sequence shown here is derived from an EMBL/GenBank/DDBJ whole genome shotgun (WGS) entry which is preliminary data.</text>
</comment>
<sequence length="301" mass="33068">MFDITPIRTWLASQQDATTPRPLFLLADPALDAGIVRRLQQAGYAGRSLLDQQGVAIAAHGPHLFQVANSAAAALQAGQVAPTWQRLVPSAALTLICATATLPTLHAHLRRFTDVRLEGGLDMGLAFWDPAILGTLMGQADDATLHVAGPALDEVQQTSLLGPILAWWYWDREGHLHRIDALQPPAPVADSTTSELQLTQAQEDLLVEASVPDQILYHLELNQPHLFDQALPAPRRYRFVRAVLGPARELGLTGMRDLVNFTALCLIYRQRMQTDPVIATLLDQVRLQSLTLDEALEQMPQ</sequence>
<accession>A0A7V8JP05</accession>
<name>A0A7V8JP05_9BURK</name>
<feature type="domain" description="DUF4123" evidence="1">
    <location>
        <begin position="23"/>
        <end position="144"/>
    </location>
</feature>